<proteinExistence type="predicted"/>
<comment type="caution">
    <text evidence="2">The sequence shown here is derived from an EMBL/GenBank/DDBJ whole genome shotgun (WGS) entry which is preliminary data.</text>
</comment>
<dbReference type="AlphaFoldDB" id="A0AA89C1G6"/>
<evidence type="ECO:0000256" key="1">
    <source>
        <dbReference type="SAM" id="Phobius"/>
    </source>
</evidence>
<dbReference type="CDD" id="cd12087">
    <property type="entry name" value="TM_EGFR-like"/>
    <property type="match status" value="1"/>
</dbReference>
<keyword evidence="1" id="KW-0472">Membrane</keyword>
<keyword evidence="3" id="KW-1185">Reference proteome</keyword>
<keyword evidence="1" id="KW-0812">Transmembrane</keyword>
<gene>
    <name evidence="2" type="ORF">FSP39_011434</name>
</gene>
<accession>A0AA89C1G6</accession>
<evidence type="ECO:0000313" key="3">
    <source>
        <dbReference type="Proteomes" id="UP001186944"/>
    </source>
</evidence>
<dbReference type="EMBL" id="VSWD01000004">
    <property type="protein sequence ID" value="KAK3104842.1"/>
    <property type="molecule type" value="Genomic_DNA"/>
</dbReference>
<evidence type="ECO:0000313" key="2">
    <source>
        <dbReference type="EMBL" id="KAK3104842.1"/>
    </source>
</evidence>
<feature type="transmembrane region" description="Helical" evidence="1">
    <location>
        <begin position="136"/>
        <end position="159"/>
    </location>
</feature>
<keyword evidence="1" id="KW-1133">Transmembrane helix</keyword>
<reference evidence="2" key="1">
    <citation type="submission" date="2019-08" db="EMBL/GenBank/DDBJ databases">
        <title>The improved chromosome-level genome for the pearl oyster Pinctada fucata martensii using PacBio sequencing and Hi-C.</title>
        <authorList>
            <person name="Zheng Z."/>
        </authorList>
    </citation>
    <scope>NUCLEOTIDE SEQUENCE</scope>
    <source>
        <strain evidence="2">ZZ-2019</strain>
        <tissue evidence="2">Adductor muscle</tissue>
    </source>
</reference>
<name>A0AA89C1G6_PINIB</name>
<sequence>MAKECGNYYVQNVPKDVVGWVGYTGYPCTISSDFRPEVQSSLNEHPCSSANVLDNERRDVTCTYKQDQLCDDLISTTWYRIEGSVVTTCPGTSSCGSLYPIWLNVTRGNITESVEGSANVKKKEEEGTSENDTWKFVAFGCIGVLVLAVLMLSIVFVIIRRRREKQTKPTKNDSIREVIHFENEEHYDEIGNVPNSALEGHTEKGNVYSTIDGDTNIASNQTSSNAFDRAVDESRKNQCYTNMLKQSAQNTRQTDTSDLKKKINFAFRPSTDNGIERESKEYDDFEIDTNDSVDLKEININSSGVEKENERSNNQYQTLQEHCQYEGMAEEHAYQHLKKDHQYESLSKGK</sequence>
<protein>
    <submittedName>
        <fullName evidence="2">Uncharacterized protein</fullName>
    </submittedName>
</protein>
<dbReference type="Proteomes" id="UP001186944">
    <property type="component" value="Unassembled WGS sequence"/>
</dbReference>
<organism evidence="2 3">
    <name type="scientific">Pinctada imbricata</name>
    <name type="common">Atlantic pearl-oyster</name>
    <name type="synonym">Pinctada martensii</name>
    <dbReference type="NCBI Taxonomy" id="66713"/>
    <lineage>
        <taxon>Eukaryota</taxon>
        <taxon>Metazoa</taxon>
        <taxon>Spiralia</taxon>
        <taxon>Lophotrochozoa</taxon>
        <taxon>Mollusca</taxon>
        <taxon>Bivalvia</taxon>
        <taxon>Autobranchia</taxon>
        <taxon>Pteriomorphia</taxon>
        <taxon>Pterioida</taxon>
        <taxon>Pterioidea</taxon>
        <taxon>Pteriidae</taxon>
        <taxon>Pinctada</taxon>
    </lineage>
</organism>